<evidence type="ECO:0000256" key="7">
    <source>
        <dbReference type="SAM" id="Phobius"/>
    </source>
</evidence>
<dbReference type="GO" id="GO:0004497">
    <property type="term" value="F:monooxygenase activity"/>
    <property type="evidence" value="ECO:0007669"/>
    <property type="project" value="UniProtKB-KW"/>
</dbReference>
<dbReference type="InterPro" id="IPR001128">
    <property type="entry name" value="Cyt_P450"/>
</dbReference>
<keyword evidence="7" id="KW-0812">Transmembrane</keyword>
<evidence type="ECO:0000256" key="2">
    <source>
        <dbReference type="ARBA" id="ARBA00022723"/>
    </source>
</evidence>
<comment type="similarity">
    <text evidence="6">Belongs to the cytochrome P450 family.</text>
</comment>
<evidence type="ECO:0000256" key="4">
    <source>
        <dbReference type="ARBA" id="ARBA00023004"/>
    </source>
</evidence>
<feature type="transmembrane region" description="Helical" evidence="7">
    <location>
        <begin position="232"/>
        <end position="251"/>
    </location>
</feature>
<evidence type="ECO:0000256" key="1">
    <source>
        <dbReference type="ARBA" id="ARBA00022617"/>
    </source>
</evidence>
<dbReference type="PANTHER" id="PTHR47947">
    <property type="entry name" value="CYTOCHROME P450 82C3-RELATED"/>
    <property type="match status" value="1"/>
</dbReference>
<dbReference type="PROSITE" id="PS00086">
    <property type="entry name" value="CYTOCHROME_P450"/>
    <property type="match status" value="1"/>
</dbReference>
<evidence type="ECO:0008006" key="10">
    <source>
        <dbReference type="Google" id="ProtNLM"/>
    </source>
</evidence>
<dbReference type="InterPro" id="IPR036396">
    <property type="entry name" value="Cyt_P450_sf"/>
</dbReference>
<evidence type="ECO:0000256" key="3">
    <source>
        <dbReference type="ARBA" id="ARBA00023002"/>
    </source>
</evidence>
<dbReference type="GO" id="GO:0020037">
    <property type="term" value="F:heme binding"/>
    <property type="evidence" value="ECO:0007669"/>
    <property type="project" value="InterPro"/>
</dbReference>
<proteinExistence type="inferred from homology"/>
<dbReference type="CDD" id="cd20654">
    <property type="entry name" value="CYP82"/>
    <property type="match status" value="1"/>
</dbReference>
<dbReference type="InterPro" id="IPR017972">
    <property type="entry name" value="Cyt_P450_CS"/>
</dbReference>
<keyword evidence="6" id="KW-0503">Monooxygenase</keyword>
<dbReference type="Proteomes" id="UP000607653">
    <property type="component" value="Unassembled WGS sequence"/>
</dbReference>
<feature type="binding site" description="axial binding residue" evidence="5">
    <location>
        <position position="467"/>
    </location>
    <ligand>
        <name>heme</name>
        <dbReference type="ChEBI" id="CHEBI:30413"/>
    </ligand>
    <ligandPart>
        <name>Fe</name>
        <dbReference type="ChEBI" id="CHEBI:18248"/>
    </ligandPart>
</feature>
<dbReference type="EMBL" id="DUZY01000002">
    <property type="protein sequence ID" value="DAD27971.1"/>
    <property type="molecule type" value="Genomic_DNA"/>
</dbReference>
<dbReference type="PRINTS" id="PR00385">
    <property type="entry name" value="P450"/>
</dbReference>
<evidence type="ECO:0000256" key="5">
    <source>
        <dbReference type="PIRSR" id="PIRSR602401-1"/>
    </source>
</evidence>
<keyword evidence="1 5" id="KW-0349">Heme</keyword>
<dbReference type="Gene3D" id="1.10.630.10">
    <property type="entry name" value="Cytochrome P450"/>
    <property type="match status" value="1"/>
</dbReference>
<dbReference type="PRINTS" id="PR00463">
    <property type="entry name" value="EP450I"/>
</dbReference>
<dbReference type="InterPro" id="IPR050651">
    <property type="entry name" value="Plant_Cytochrome_P450_Monoox"/>
</dbReference>
<name>A0A822Y8S0_NELNU</name>
<dbReference type="FunFam" id="1.10.630.10:FF:000026">
    <property type="entry name" value="Cytochrome P450 82C4"/>
    <property type="match status" value="1"/>
</dbReference>
<dbReference type="InterPro" id="IPR002401">
    <property type="entry name" value="Cyt_P450_E_grp-I"/>
</dbReference>
<keyword evidence="7" id="KW-0472">Membrane</keyword>
<evidence type="ECO:0000313" key="9">
    <source>
        <dbReference type="Proteomes" id="UP000607653"/>
    </source>
</evidence>
<reference evidence="8 9" key="1">
    <citation type="journal article" date="2020" name="Mol. Biol. Evol.">
        <title>Distinct Expression and Methylation Patterns for Genes with Different Fates following a Single Whole-Genome Duplication in Flowering Plants.</title>
        <authorList>
            <person name="Shi T."/>
            <person name="Rahmani R.S."/>
            <person name="Gugger P.F."/>
            <person name="Wang M."/>
            <person name="Li H."/>
            <person name="Zhang Y."/>
            <person name="Li Z."/>
            <person name="Wang Q."/>
            <person name="Van de Peer Y."/>
            <person name="Marchal K."/>
            <person name="Chen J."/>
        </authorList>
    </citation>
    <scope>NUCLEOTIDE SEQUENCE [LARGE SCALE GENOMIC DNA]</scope>
    <source>
        <tissue evidence="8">Leaf</tissue>
    </source>
</reference>
<dbReference type="Pfam" id="PF00067">
    <property type="entry name" value="p450"/>
    <property type="match status" value="1"/>
</dbReference>
<accession>A0A822Y8S0</accession>
<comment type="cofactor">
    <cofactor evidence="5">
        <name>heme</name>
        <dbReference type="ChEBI" id="CHEBI:30413"/>
    </cofactor>
</comment>
<dbReference type="GO" id="GO:0016705">
    <property type="term" value="F:oxidoreductase activity, acting on paired donors, with incorporation or reduction of molecular oxygen"/>
    <property type="evidence" value="ECO:0007669"/>
    <property type="project" value="InterPro"/>
</dbReference>
<sequence>MDSLLQSPTNIGALLAVLVFIYYLSSLISKNIEVKKRKMAPEAAGAWPVIGHLPLLGGPELPHITLGAMADKYGPAFTIRLGVRRALVVSDWEVAKECFTINDRALATRPSGVAMKHMGYNYAMFAFAPYGPYWREVRKIATLELLSNRRLEMLKHVRVSEVNMSVRELYGLWLKNKNATGADSVKVEMKRWFGDLTLNNVLRMVAGKRYFGATAACGSAEAVRCQTVMRSFFRLVGQFVIADAIPFLGWLDMQGHEKAMKRTAKELDSILEGWMEEHRKMRLSNDEANGEQDFMDVMLSILKDSKLSGYDADTINKATCMNLILGGNDTIKVCLTWALSLLVNNQEVLKRVQDELDRHVGKDRNVEESDMKKLEYLQAVVKEALRLYPPAPLSGPHEAMEECTVAGYHVPVGTRILVNLSKIQRDPRVWSDPLEFRPERFLTSHVGVDVLGQHFELIPFGSGRRACPGTSLGLKVVHLALARLLHAFHLHTPSGAPVDMTESFGLTNLKATPLEDRISRTLIGAGEQLDGVYVFKGVTPVHAYKTNGIGSCDL</sequence>
<dbReference type="AlphaFoldDB" id="A0A822Y8S0"/>
<protein>
    <recommendedName>
        <fullName evidence="10">Cytochrome P450 CYP82D47-like</fullName>
    </recommendedName>
</protein>
<dbReference type="GO" id="GO:0005506">
    <property type="term" value="F:iron ion binding"/>
    <property type="evidence" value="ECO:0007669"/>
    <property type="project" value="InterPro"/>
</dbReference>
<dbReference type="PANTHER" id="PTHR47947:SF39">
    <property type="entry name" value="CYTOCHROME P450"/>
    <property type="match status" value="1"/>
</dbReference>
<keyword evidence="9" id="KW-1185">Reference proteome</keyword>
<keyword evidence="2 5" id="KW-0479">Metal-binding</keyword>
<feature type="transmembrane region" description="Helical" evidence="7">
    <location>
        <begin position="12"/>
        <end position="29"/>
    </location>
</feature>
<comment type="caution">
    <text evidence="8">The sequence shown here is derived from an EMBL/GenBank/DDBJ whole genome shotgun (WGS) entry which is preliminary data.</text>
</comment>
<evidence type="ECO:0000256" key="6">
    <source>
        <dbReference type="RuleBase" id="RU000461"/>
    </source>
</evidence>
<keyword evidence="4 5" id="KW-0408">Iron</keyword>
<dbReference type="SUPFAM" id="SSF48264">
    <property type="entry name" value="Cytochrome P450"/>
    <property type="match status" value="1"/>
</dbReference>
<gene>
    <name evidence="8" type="ORF">HUJ06_029439</name>
</gene>
<keyword evidence="3 6" id="KW-0560">Oxidoreductase</keyword>
<keyword evidence="7" id="KW-1133">Transmembrane helix</keyword>
<evidence type="ECO:0000313" key="8">
    <source>
        <dbReference type="EMBL" id="DAD27971.1"/>
    </source>
</evidence>
<organism evidence="8 9">
    <name type="scientific">Nelumbo nucifera</name>
    <name type="common">Sacred lotus</name>
    <dbReference type="NCBI Taxonomy" id="4432"/>
    <lineage>
        <taxon>Eukaryota</taxon>
        <taxon>Viridiplantae</taxon>
        <taxon>Streptophyta</taxon>
        <taxon>Embryophyta</taxon>
        <taxon>Tracheophyta</taxon>
        <taxon>Spermatophyta</taxon>
        <taxon>Magnoliopsida</taxon>
        <taxon>Proteales</taxon>
        <taxon>Nelumbonaceae</taxon>
        <taxon>Nelumbo</taxon>
    </lineage>
</organism>